<protein>
    <submittedName>
        <fullName evidence="1">Uncharacterized protein</fullName>
    </submittedName>
</protein>
<name>A0A6C0BAI2_9ZZZZ</name>
<dbReference type="AlphaFoldDB" id="A0A6C0BAI2"/>
<organism evidence="1">
    <name type="scientific">viral metagenome</name>
    <dbReference type="NCBI Taxonomy" id="1070528"/>
    <lineage>
        <taxon>unclassified sequences</taxon>
        <taxon>metagenomes</taxon>
        <taxon>organismal metagenomes</taxon>
    </lineage>
</organism>
<proteinExistence type="predicted"/>
<accession>A0A6C0BAI2</accession>
<evidence type="ECO:0000313" key="1">
    <source>
        <dbReference type="EMBL" id="QHS88731.1"/>
    </source>
</evidence>
<sequence length="219" mass="24152">MSNFLATSSQESTSSTVNGILVTASATATATSTISQQDAQTKADAIAKQNATSDSQFSANLLNQSIIVDNLQQYTSIIEGYALYSEILSTQNYVIEEEKYTLLTSYANLYDKITNAKIGTWGNFKQISINGINIPSNYYAQQQYYIVIDETGASYTCNRVQNSQYIAYGKTDIATVVSYADDTITPDQETYVPHIWRTRRSTDGARLEITILKSATNSV</sequence>
<dbReference type="EMBL" id="MN739102">
    <property type="protein sequence ID" value="QHS88731.1"/>
    <property type="molecule type" value="Genomic_DNA"/>
</dbReference>
<reference evidence="1" key="1">
    <citation type="journal article" date="2020" name="Nature">
        <title>Giant virus diversity and host interactions through global metagenomics.</title>
        <authorList>
            <person name="Schulz F."/>
            <person name="Roux S."/>
            <person name="Paez-Espino D."/>
            <person name="Jungbluth S."/>
            <person name="Walsh D.A."/>
            <person name="Denef V.J."/>
            <person name="McMahon K.D."/>
            <person name="Konstantinidis K.T."/>
            <person name="Eloe-Fadrosh E.A."/>
            <person name="Kyrpides N.C."/>
            <person name="Woyke T."/>
        </authorList>
    </citation>
    <scope>NUCLEOTIDE SEQUENCE</scope>
    <source>
        <strain evidence="1">GVMAG-M-3300010158-59</strain>
    </source>
</reference>